<dbReference type="AlphaFoldDB" id="A0A7W7RAA0"/>
<protein>
    <recommendedName>
        <fullName evidence="3">Sporulation associated protein</fullName>
    </recommendedName>
</protein>
<evidence type="ECO:0000313" key="2">
    <source>
        <dbReference type="Proteomes" id="UP000540506"/>
    </source>
</evidence>
<name>A0A7W7RAA0_KITKI</name>
<accession>A0A7W7RAA0</accession>
<dbReference type="Proteomes" id="UP000540506">
    <property type="component" value="Unassembled WGS sequence"/>
</dbReference>
<comment type="caution">
    <text evidence="1">The sequence shown here is derived from an EMBL/GenBank/DDBJ whole genome shotgun (WGS) entry which is preliminary data.</text>
</comment>
<sequence length="460" mass="49419">MAAVAHRKHKEPNLLLERLIDQSGFGRAALARRVNQLAKLAGLSTAYDHTSTGNWTRRGMVPPAPVPSLIATALAEKLGRAVTPAEIGMGVPRLAPADIGLDYPRDASDAARVACEYWSTVDRRTLLSTGFSAAAYHTPFARWLIRPADATGARIGGPRVGRREVDELWQAADEARRWDSKYGGGSWRASSVLDCLQNRAAPLLAASYTEAVGRDLYAVTAELSRVAAWSALDVGHHDAAQRLFIQGLSLARAGGDVQLGSYILTTAALQVLLRGYPNEAVDMAQGAFERARKDAAPRVLAFTKLIEARAHARTGDARAAGSALAASEALLDQARPEQEPDWIGYFTHARLAADSTEIHRDLHNPKAALRWNAQAAMSAGDFTRSVGMRLAIVATAHLQAQELDQGLALGHQAVGILAHVESTRARGYVQDLVTALAPWQQETAVADFVHHARTELALAG</sequence>
<gene>
    <name evidence="1" type="ORF">FHR34_007376</name>
</gene>
<evidence type="ECO:0000313" key="1">
    <source>
        <dbReference type="EMBL" id="MBB4928281.1"/>
    </source>
</evidence>
<organism evidence="1 2">
    <name type="scientific">Kitasatospora kifunensis</name>
    <name type="common">Streptomyces kifunensis</name>
    <dbReference type="NCBI Taxonomy" id="58351"/>
    <lineage>
        <taxon>Bacteria</taxon>
        <taxon>Bacillati</taxon>
        <taxon>Actinomycetota</taxon>
        <taxon>Actinomycetes</taxon>
        <taxon>Kitasatosporales</taxon>
        <taxon>Streptomycetaceae</taxon>
        <taxon>Kitasatospora</taxon>
    </lineage>
</organism>
<dbReference type="EMBL" id="JACHJV010000002">
    <property type="protein sequence ID" value="MBB4928281.1"/>
    <property type="molecule type" value="Genomic_DNA"/>
</dbReference>
<evidence type="ECO:0008006" key="3">
    <source>
        <dbReference type="Google" id="ProtNLM"/>
    </source>
</evidence>
<reference evidence="1 2" key="1">
    <citation type="submission" date="2020-08" db="EMBL/GenBank/DDBJ databases">
        <title>Sequencing the genomes of 1000 actinobacteria strains.</title>
        <authorList>
            <person name="Klenk H.-P."/>
        </authorList>
    </citation>
    <scope>NUCLEOTIDE SEQUENCE [LARGE SCALE GENOMIC DNA]</scope>
    <source>
        <strain evidence="1 2">DSM 41654</strain>
    </source>
</reference>
<proteinExistence type="predicted"/>
<keyword evidence="2" id="KW-1185">Reference proteome</keyword>
<dbReference type="RefSeq" id="WP_312897591.1">
    <property type="nucleotide sequence ID" value="NZ_JACHJV010000002.1"/>
</dbReference>